<evidence type="ECO:0000256" key="2">
    <source>
        <dbReference type="ARBA" id="ARBA00010790"/>
    </source>
</evidence>
<dbReference type="InterPro" id="IPR007867">
    <property type="entry name" value="GMC_OxRtase_C"/>
</dbReference>
<dbReference type="PROSITE" id="PS00624">
    <property type="entry name" value="GMC_OXRED_2"/>
    <property type="match status" value="1"/>
</dbReference>
<comment type="caution">
    <text evidence="9">The sequence shown here is derived from an EMBL/GenBank/DDBJ whole genome shotgun (WGS) entry which is preliminary data.</text>
</comment>
<proteinExistence type="inferred from homology"/>
<dbReference type="Pfam" id="PF05199">
    <property type="entry name" value="GMC_oxred_C"/>
    <property type="match status" value="1"/>
</dbReference>
<evidence type="ECO:0000256" key="4">
    <source>
        <dbReference type="ARBA" id="ARBA00022827"/>
    </source>
</evidence>
<dbReference type="AlphaFoldDB" id="A0A8J2V7A9"/>
<feature type="binding site" evidence="5">
    <location>
        <position position="232"/>
    </location>
    <ligand>
        <name>FAD</name>
        <dbReference type="ChEBI" id="CHEBI:57692"/>
    </ligand>
</feature>
<dbReference type="GO" id="GO:0016614">
    <property type="term" value="F:oxidoreductase activity, acting on CH-OH group of donors"/>
    <property type="evidence" value="ECO:0007669"/>
    <property type="project" value="InterPro"/>
</dbReference>
<dbReference type="PROSITE" id="PS51257">
    <property type="entry name" value="PROKAR_LIPOPROTEIN"/>
    <property type="match status" value="1"/>
</dbReference>
<keyword evidence="3 6" id="KW-0285">Flavoprotein</keyword>
<evidence type="ECO:0000313" key="10">
    <source>
        <dbReference type="Proteomes" id="UP000613582"/>
    </source>
</evidence>
<dbReference type="Gene3D" id="3.30.560.10">
    <property type="entry name" value="Glucose Oxidase, domain 3"/>
    <property type="match status" value="1"/>
</dbReference>
<dbReference type="GO" id="GO:0050660">
    <property type="term" value="F:flavin adenine dinucleotide binding"/>
    <property type="evidence" value="ECO:0007669"/>
    <property type="project" value="InterPro"/>
</dbReference>
<dbReference type="PROSITE" id="PS00623">
    <property type="entry name" value="GMC_OXRED_1"/>
    <property type="match status" value="1"/>
</dbReference>
<dbReference type="InterPro" id="IPR012132">
    <property type="entry name" value="GMC_OxRdtase"/>
</dbReference>
<evidence type="ECO:0000313" key="9">
    <source>
        <dbReference type="EMBL" id="GGD04224.1"/>
    </source>
</evidence>
<dbReference type="SUPFAM" id="SSF51905">
    <property type="entry name" value="FAD/NAD(P)-binding domain"/>
    <property type="match status" value="1"/>
</dbReference>
<dbReference type="PANTHER" id="PTHR11552">
    <property type="entry name" value="GLUCOSE-METHANOL-CHOLINE GMC OXIDOREDUCTASE"/>
    <property type="match status" value="1"/>
</dbReference>
<dbReference type="Proteomes" id="UP000613582">
    <property type="component" value="Unassembled WGS sequence"/>
</dbReference>
<name>A0A8J2V7A9_9PROT</name>
<evidence type="ECO:0000259" key="7">
    <source>
        <dbReference type="PROSITE" id="PS00623"/>
    </source>
</evidence>
<dbReference type="SUPFAM" id="SSF54373">
    <property type="entry name" value="FAD-linked reductases, C-terminal domain"/>
    <property type="match status" value="1"/>
</dbReference>
<accession>A0A8J2V7A9</accession>
<dbReference type="PIRSF" id="PIRSF000137">
    <property type="entry name" value="Alcohol_oxidase"/>
    <property type="match status" value="1"/>
</dbReference>
<comment type="similarity">
    <text evidence="2 6">Belongs to the GMC oxidoreductase family.</text>
</comment>
<dbReference type="InterPro" id="IPR000172">
    <property type="entry name" value="GMC_OxRdtase_N"/>
</dbReference>
<reference evidence="9" key="1">
    <citation type="journal article" date="2014" name="Int. J. Syst. Evol. Microbiol.">
        <title>Complete genome sequence of Corynebacterium casei LMG S-19264T (=DSM 44701T), isolated from a smear-ripened cheese.</title>
        <authorList>
            <consortium name="US DOE Joint Genome Institute (JGI-PGF)"/>
            <person name="Walter F."/>
            <person name="Albersmeier A."/>
            <person name="Kalinowski J."/>
            <person name="Ruckert C."/>
        </authorList>
    </citation>
    <scope>NUCLEOTIDE SEQUENCE</scope>
    <source>
        <strain evidence="9">CGMCC 1.12921</strain>
    </source>
</reference>
<evidence type="ECO:0000256" key="3">
    <source>
        <dbReference type="ARBA" id="ARBA00022630"/>
    </source>
</evidence>
<sequence length="546" mass="58366">MLAFHNREAGIFMRTEFDYVIVGAGSAGCVMASRLSEDPSVSVCLLEAGGRDRDLRIHVPGMLGDLLGSRSSNWNYHTAPQANLDNRRLYWPRGKVLGGSSAINAMCYSRGDLGDYDDWEDAGAEGWSAMDALHWFKRSEDYSAGADQWHGAGGPLGVAKVTRGHPATEHFVMAGTQAGLRRIDDFHAGNRDGVGVFDTTTRAGRRCSAYTAYLGPSERERSNLTILSHALVRRILFDGTRAQGVDAMGGGEARLLVARREVILSAGAINTPQLLMLSGIGPADHLSACGISPVIDLPGVGENLQDHLDIALLARSAPGKTIGYSLQSMGQMALALGEYAISRRGLMTSNLAEGCGFACSREGLGKPDIQLHFLPGYSDRHGEEKFIGSNGITLHACHLYPSSRGRVRLGSADPAEHPVIDPAYLSGEGDLEALIAAAKLVAEIARQPALAGYVEKWVYPEHLDRTDDEWAALIRARAETIYHPVGTCRMGRRSDEMAVTDGSGAVRGAAGLRVVDASLMPSLIGGNTNAPVIMMAEKISAAMKEA</sequence>
<feature type="domain" description="Glucose-methanol-choline oxidoreductase N-terminal" evidence="8">
    <location>
        <begin position="267"/>
        <end position="281"/>
    </location>
</feature>
<evidence type="ECO:0000256" key="1">
    <source>
        <dbReference type="ARBA" id="ARBA00001974"/>
    </source>
</evidence>
<evidence type="ECO:0000256" key="6">
    <source>
        <dbReference type="RuleBase" id="RU003968"/>
    </source>
</evidence>
<comment type="cofactor">
    <cofactor evidence="1 5">
        <name>FAD</name>
        <dbReference type="ChEBI" id="CHEBI:57692"/>
    </cofactor>
</comment>
<dbReference type="InterPro" id="IPR036188">
    <property type="entry name" value="FAD/NAD-bd_sf"/>
</dbReference>
<keyword evidence="10" id="KW-1185">Reference proteome</keyword>
<keyword evidence="4 5" id="KW-0274">FAD</keyword>
<evidence type="ECO:0000256" key="5">
    <source>
        <dbReference type="PIRSR" id="PIRSR000137-2"/>
    </source>
</evidence>
<feature type="binding site" evidence="5">
    <location>
        <position position="96"/>
    </location>
    <ligand>
        <name>FAD</name>
        <dbReference type="ChEBI" id="CHEBI:57692"/>
    </ligand>
</feature>
<evidence type="ECO:0000259" key="8">
    <source>
        <dbReference type="PROSITE" id="PS00624"/>
    </source>
</evidence>
<dbReference type="Gene3D" id="3.50.50.60">
    <property type="entry name" value="FAD/NAD(P)-binding domain"/>
    <property type="match status" value="1"/>
</dbReference>
<organism evidence="9 10">
    <name type="scientific">Aquisalinus flavus</name>
    <dbReference type="NCBI Taxonomy" id="1526572"/>
    <lineage>
        <taxon>Bacteria</taxon>
        <taxon>Pseudomonadati</taxon>
        <taxon>Pseudomonadota</taxon>
        <taxon>Alphaproteobacteria</taxon>
        <taxon>Parvularculales</taxon>
        <taxon>Parvularculaceae</taxon>
        <taxon>Aquisalinus</taxon>
    </lineage>
</organism>
<feature type="domain" description="Glucose-methanol-choline oxidoreductase N-terminal" evidence="7">
    <location>
        <begin position="94"/>
        <end position="117"/>
    </location>
</feature>
<gene>
    <name evidence="9" type="ORF">GCM10011342_11540</name>
</gene>
<dbReference type="EMBL" id="BMGH01000001">
    <property type="protein sequence ID" value="GGD04224.1"/>
    <property type="molecule type" value="Genomic_DNA"/>
</dbReference>
<reference evidence="9" key="2">
    <citation type="submission" date="2020-09" db="EMBL/GenBank/DDBJ databases">
        <authorList>
            <person name="Sun Q."/>
            <person name="Zhou Y."/>
        </authorList>
    </citation>
    <scope>NUCLEOTIDE SEQUENCE</scope>
    <source>
        <strain evidence="9">CGMCC 1.12921</strain>
    </source>
</reference>
<protein>
    <submittedName>
        <fullName evidence="9">Choline dehydrogenase</fullName>
    </submittedName>
</protein>
<dbReference type="PANTHER" id="PTHR11552:SF147">
    <property type="entry name" value="CHOLINE DEHYDROGENASE, MITOCHONDRIAL"/>
    <property type="match status" value="1"/>
</dbReference>
<dbReference type="Pfam" id="PF00732">
    <property type="entry name" value="GMC_oxred_N"/>
    <property type="match status" value="1"/>
</dbReference>